<evidence type="ECO:0000256" key="1">
    <source>
        <dbReference type="ARBA" id="ARBA00022801"/>
    </source>
</evidence>
<keyword evidence="4" id="KW-0687">Ribonucleoprotein</keyword>
<dbReference type="InterPro" id="IPR000387">
    <property type="entry name" value="Tyr_Pase_dom"/>
</dbReference>
<dbReference type="Proteomes" id="UP000324629">
    <property type="component" value="Unassembled WGS sequence"/>
</dbReference>
<accession>A0A5J4N999</accession>
<dbReference type="PROSITE" id="PS50056">
    <property type="entry name" value="TYR_PHOSPHATASE_2"/>
    <property type="match status" value="1"/>
</dbReference>
<protein>
    <submittedName>
        <fullName evidence="4">Small subunit ribosomal protein S22</fullName>
    </submittedName>
</protein>
<keyword evidence="5" id="KW-1185">Reference proteome</keyword>
<dbReference type="AlphaFoldDB" id="A0A5J4N999"/>
<dbReference type="Pfam" id="PF10245">
    <property type="entry name" value="MRP-S22"/>
    <property type="match status" value="1"/>
</dbReference>
<reference evidence="4 5" key="1">
    <citation type="journal article" date="2019" name="Gigascience">
        <title>Whole-genome sequence of the oriental lung fluke Paragonimus westermani.</title>
        <authorList>
            <person name="Oey H."/>
            <person name="Zakrzewski M."/>
            <person name="Narain K."/>
            <person name="Devi K.R."/>
            <person name="Agatsuma T."/>
            <person name="Nawaratna S."/>
            <person name="Gobert G.N."/>
            <person name="Jones M.K."/>
            <person name="Ragan M.A."/>
            <person name="McManus D.P."/>
            <person name="Krause L."/>
        </authorList>
    </citation>
    <scope>NUCLEOTIDE SEQUENCE [LARGE SCALE GENOMIC DNA]</scope>
    <source>
        <strain evidence="4 5">IND2009</strain>
    </source>
</reference>
<feature type="domain" description="Tyrosine specific protein phosphatases" evidence="3">
    <location>
        <begin position="318"/>
        <end position="383"/>
    </location>
</feature>
<dbReference type="InterPro" id="IPR000340">
    <property type="entry name" value="Dual-sp_phosphatase_cat-dom"/>
</dbReference>
<dbReference type="GO" id="GO:0003735">
    <property type="term" value="F:structural constituent of ribosome"/>
    <property type="evidence" value="ECO:0007669"/>
    <property type="project" value="TreeGrafter"/>
</dbReference>
<dbReference type="PROSITE" id="PS00383">
    <property type="entry name" value="TYR_PHOSPHATASE_1"/>
    <property type="match status" value="1"/>
</dbReference>
<dbReference type="EMBL" id="QNGE01005602">
    <property type="protein sequence ID" value="KAA3671940.1"/>
    <property type="molecule type" value="Genomic_DNA"/>
</dbReference>
<dbReference type="SMART" id="SM00195">
    <property type="entry name" value="DSPc"/>
    <property type="match status" value="1"/>
</dbReference>
<sequence>MSSSVFFSLGNSIANCHLMRQHYSSQVCTRLRDLFADPRIHNLLRLITHNNPTVVHKPRFKKLLRNNIQMLSDKELKTIQQLSVTFTNQRLQMPPVLAERVETTVGGGIVSRDPKLQGLLPGNYRLVFTDISPDRNARDRLIVVREPDGVLRHATTSERNRMNTIYFPLPGRQLRVPMMFQGRYLQDMLDRGQYLYVLDRACNQFEPDDPQYLRVCHSVYEHINQRAWTPIHSEDQELPVNPLRALRHTRHYGPLALYLIANLNSCGGLVYEALSCQHYARLGWLLRLIVLLKPSSPFAVSLKESQLNLPPPDEIDIETGIRFINSCTKPEASVYVHCKAGRTRSAFLVACYLMYQERISASTAIKRIRAKRPHVRFSKSQLAALNQFAQILSNR</sequence>
<evidence type="ECO:0000313" key="4">
    <source>
        <dbReference type="EMBL" id="KAA3671940.1"/>
    </source>
</evidence>
<proteinExistence type="predicted"/>
<evidence type="ECO:0000313" key="5">
    <source>
        <dbReference type="Proteomes" id="UP000324629"/>
    </source>
</evidence>
<dbReference type="InterPro" id="IPR020422">
    <property type="entry name" value="TYR_PHOSPHATASE_DUAL_dom"/>
</dbReference>
<keyword evidence="4" id="KW-0689">Ribosomal protein</keyword>
<dbReference type="PANTHER" id="PTHR13071:SF4">
    <property type="entry name" value="SMALL RIBOSOMAL SUBUNIT PROTEIN MS22"/>
    <property type="match status" value="1"/>
</dbReference>
<dbReference type="Gene3D" id="3.90.190.10">
    <property type="entry name" value="Protein tyrosine phosphatase superfamily"/>
    <property type="match status" value="1"/>
</dbReference>
<keyword evidence="1" id="KW-0378">Hydrolase</keyword>
<evidence type="ECO:0000256" key="2">
    <source>
        <dbReference type="ARBA" id="ARBA00022912"/>
    </source>
</evidence>
<dbReference type="GO" id="GO:0005763">
    <property type="term" value="C:mitochondrial small ribosomal subunit"/>
    <property type="evidence" value="ECO:0007669"/>
    <property type="project" value="TreeGrafter"/>
</dbReference>
<dbReference type="GO" id="GO:0004721">
    <property type="term" value="F:phosphoprotein phosphatase activity"/>
    <property type="evidence" value="ECO:0007669"/>
    <property type="project" value="UniProtKB-KW"/>
</dbReference>
<organism evidence="4 5">
    <name type="scientific">Paragonimus westermani</name>
    <dbReference type="NCBI Taxonomy" id="34504"/>
    <lineage>
        <taxon>Eukaryota</taxon>
        <taxon>Metazoa</taxon>
        <taxon>Spiralia</taxon>
        <taxon>Lophotrochozoa</taxon>
        <taxon>Platyhelminthes</taxon>
        <taxon>Trematoda</taxon>
        <taxon>Digenea</taxon>
        <taxon>Plagiorchiida</taxon>
        <taxon>Troglotremata</taxon>
        <taxon>Troglotrematidae</taxon>
        <taxon>Paragonimus</taxon>
    </lineage>
</organism>
<gene>
    <name evidence="4" type="ORF">DEA37_0005923</name>
</gene>
<dbReference type="PANTHER" id="PTHR13071">
    <property type="entry name" value="MITOCHONDRIAL 28S RIBOSOMAL PROTEIN S22"/>
    <property type="match status" value="1"/>
</dbReference>
<dbReference type="InterPro" id="IPR016130">
    <property type="entry name" value="Tyr_Pase_AS"/>
</dbReference>
<name>A0A5J4N999_9TREM</name>
<dbReference type="Pfam" id="PF00782">
    <property type="entry name" value="DSPc"/>
    <property type="match status" value="1"/>
</dbReference>
<dbReference type="InterPro" id="IPR029021">
    <property type="entry name" value="Prot-tyrosine_phosphatase-like"/>
</dbReference>
<dbReference type="InterPro" id="IPR019374">
    <property type="entry name" value="Ribosomal_mS22"/>
</dbReference>
<dbReference type="SUPFAM" id="SSF52799">
    <property type="entry name" value="(Phosphotyrosine protein) phosphatases II"/>
    <property type="match status" value="1"/>
</dbReference>
<comment type="caution">
    <text evidence="4">The sequence shown here is derived from an EMBL/GenBank/DDBJ whole genome shotgun (WGS) entry which is preliminary data.</text>
</comment>
<keyword evidence="2" id="KW-0904">Protein phosphatase</keyword>
<evidence type="ECO:0000259" key="3">
    <source>
        <dbReference type="PROSITE" id="PS50056"/>
    </source>
</evidence>